<evidence type="ECO:0000313" key="3">
    <source>
        <dbReference type="Proteomes" id="UP000254866"/>
    </source>
</evidence>
<sequence>MHFLKTISILAAGLVAVATASPLAQRDNPNDGSYCESFSVGRGTNAFHRLNGFFGALCSGPGRERHPTDVKLDQFITLGSDSKMYWKYLPQGTTFTGYCSDCSIGGDWNLKCRCSTSGWMAANQVESTINIYRKSWDGPGVWYNKDQGELNVAAP</sequence>
<keyword evidence="1" id="KW-0732">Signal</keyword>
<organism evidence="2 3">
    <name type="scientific">Venustampulla echinocandica</name>
    <dbReference type="NCBI Taxonomy" id="2656787"/>
    <lineage>
        <taxon>Eukaryota</taxon>
        <taxon>Fungi</taxon>
        <taxon>Dikarya</taxon>
        <taxon>Ascomycota</taxon>
        <taxon>Pezizomycotina</taxon>
        <taxon>Leotiomycetes</taxon>
        <taxon>Helotiales</taxon>
        <taxon>Pleuroascaceae</taxon>
        <taxon>Venustampulla</taxon>
    </lineage>
</organism>
<evidence type="ECO:0000313" key="2">
    <source>
        <dbReference type="EMBL" id="RDL36699.1"/>
    </source>
</evidence>
<comment type="caution">
    <text evidence="2">The sequence shown here is derived from an EMBL/GenBank/DDBJ whole genome shotgun (WGS) entry which is preliminary data.</text>
</comment>
<dbReference type="SUPFAM" id="SSF51322">
    <property type="entry name" value="Cyanovirin-N"/>
    <property type="match status" value="1"/>
</dbReference>
<evidence type="ECO:0000256" key="1">
    <source>
        <dbReference type="SAM" id="SignalP"/>
    </source>
</evidence>
<keyword evidence="3" id="KW-1185">Reference proteome</keyword>
<dbReference type="RefSeq" id="XP_031869355.1">
    <property type="nucleotide sequence ID" value="XM_032014674.1"/>
</dbReference>
<protein>
    <recommendedName>
        <fullName evidence="4">Cyanovirin-N domain-containing protein</fullName>
    </recommendedName>
</protein>
<dbReference type="Gene3D" id="2.30.60.10">
    <property type="entry name" value="Cyanovirin-N"/>
    <property type="match status" value="1"/>
</dbReference>
<dbReference type="InterPro" id="IPR036673">
    <property type="entry name" value="Cyanovirin-N_sf"/>
</dbReference>
<proteinExistence type="predicted"/>
<name>A0A370TME3_9HELO</name>
<gene>
    <name evidence="2" type="ORF">BP5553_06051</name>
</gene>
<dbReference type="GeneID" id="43598900"/>
<dbReference type="AlphaFoldDB" id="A0A370TME3"/>
<dbReference type="Proteomes" id="UP000254866">
    <property type="component" value="Unassembled WGS sequence"/>
</dbReference>
<feature type="signal peptide" evidence="1">
    <location>
        <begin position="1"/>
        <end position="20"/>
    </location>
</feature>
<accession>A0A370TME3</accession>
<dbReference type="EMBL" id="NPIC01000004">
    <property type="protein sequence ID" value="RDL36699.1"/>
    <property type="molecule type" value="Genomic_DNA"/>
</dbReference>
<evidence type="ECO:0008006" key="4">
    <source>
        <dbReference type="Google" id="ProtNLM"/>
    </source>
</evidence>
<reference evidence="2 3" key="1">
    <citation type="journal article" date="2018" name="IMA Fungus">
        <title>IMA Genome-F 9: Draft genome sequence of Annulohypoxylon stygium, Aspergillus mulundensis, Berkeleyomyces basicola (syn. Thielaviopsis basicola), Ceratocystis smalleyi, two Cercospora beticola strains, Coleophoma cylindrospora, Fusarium fracticaudum, Phialophora cf. hyalina, and Morchella septimelata.</title>
        <authorList>
            <person name="Wingfield B.D."/>
            <person name="Bills G.F."/>
            <person name="Dong Y."/>
            <person name="Huang W."/>
            <person name="Nel W.J."/>
            <person name="Swalarsk-Parry B.S."/>
            <person name="Vaghefi N."/>
            <person name="Wilken P.M."/>
            <person name="An Z."/>
            <person name="de Beer Z.W."/>
            <person name="De Vos L."/>
            <person name="Chen L."/>
            <person name="Duong T.A."/>
            <person name="Gao Y."/>
            <person name="Hammerbacher A."/>
            <person name="Kikkert J.R."/>
            <person name="Li Y."/>
            <person name="Li H."/>
            <person name="Li K."/>
            <person name="Li Q."/>
            <person name="Liu X."/>
            <person name="Ma X."/>
            <person name="Naidoo K."/>
            <person name="Pethybridge S.J."/>
            <person name="Sun J."/>
            <person name="Steenkamp E.T."/>
            <person name="van der Nest M.A."/>
            <person name="van Wyk S."/>
            <person name="Wingfield M.J."/>
            <person name="Xiong C."/>
            <person name="Yue Q."/>
            <person name="Zhang X."/>
        </authorList>
    </citation>
    <scope>NUCLEOTIDE SEQUENCE [LARGE SCALE GENOMIC DNA]</scope>
    <source>
        <strain evidence="2 3">BP 5553</strain>
    </source>
</reference>
<feature type="chain" id="PRO_5016580472" description="Cyanovirin-N domain-containing protein" evidence="1">
    <location>
        <begin position="21"/>
        <end position="155"/>
    </location>
</feature>